<feature type="region of interest" description="Disordered" evidence="1">
    <location>
        <begin position="30"/>
        <end position="49"/>
    </location>
</feature>
<feature type="chain" id="PRO_5040227953" evidence="2">
    <location>
        <begin position="25"/>
        <end position="253"/>
    </location>
</feature>
<feature type="signal peptide" evidence="2">
    <location>
        <begin position="1"/>
        <end position="24"/>
    </location>
</feature>
<organism evidence="3 4">
    <name type="scientific">Rhodocollybia butyracea</name>
    <dbReference type="NCBI Taxonomy" id="206335"/>
    <lineage>
        <taxon>Eukaryota</taxon>
        <taxon>Fungi</taxon>
        <taxon>Dikarya</taxon>
        <taxon>Basidiomycota</taxon>
        <taxon>Agaricomycotina</taxon>
        <taxon>Agaricomycetes</taxon>
        <taxon>Agaricomycetidae</taxon>
        <taxon>Agaricales</taxon>
        <taxon>Marasmiineae</taxon>
        <taxon>Omphalotaceae</taxon>
        <taxon>Rhodocollybia</taxon>
    </lineage>
</organism>
<dbReference type="Proteomes" id="UP000772434">
    <property type="component" value="Unassembled WGS sequence"/>
</dbReference>
<gene>
    <name evidence="3" type="ORF">BDP27DRAFT_1319862</name>
</gene>
<evidence type="ECO:0000313" key="3">
    <source>
        <dbReference type="EMBL" id="KAF9072720.1"/>
    </source>
</evidence>
<protein>
    <submittedName>
        <fullName evidence="3">Uncharacterized protein</fullName>
    </submittedName>
</protein>
<feature type="region of interest" description="Disordered" evidence="1">
    <location>
        <begin position="231"/>
        <end position="253"/>
    </location>
</feature>
<dbReference type="EMBL" id="JADNRY010000022">
    <property type="protein sequence ID" value="KAF9072720.1"/>
    <property type="molecule type" value="Genomic_DNA"/>
</dbReference>
<sequence>MLITHIHYFAGLVLFAVLISTVHAMPVEVHPRPSTTPESDAPPTKKGKTDSKIYRVTVIHVDDDENSEGFAGIKNMDFKIIATSIGSQVPTIRTRTKKSTTQIITGKLGKQPEDAFLYINSCVTDSGPPAKAIVISVVEGLVNGVPCHGDWPCVLWRRVHKTSRSESAFSSVYQIDPTLKDEHPKRIEIEVIGRVSRNRKVDGQYDEEFWASFPRKKFEEQWPDLKKALDTYQNTPRPNKAKTLPNGMGPLVT</sequence>
<evidence type="ECO:0000256" key="2">
    <source>
        <dbReference type="SAM" id="SignalP"/>
    </source>
</evidence>
<evidence type="ECO:0000256" key="1">
    <source>
        <dbReference type="SAM" id="MobiDB-lite"/>
    </source>
</evidence>
<keyword evidence="4" id="KW-1185">Reference proteome</keyword>
<reference evidence="3" key="1">
    <citation type="submission" date="2020-11" db="EMBL/GenBank/DDBJ databases">
        <authorList>
            <consortium name="DOE Joint Genome Institute"/>
            <person name="Ahrendt S."/>
            <person name="Riley R."/>
            <person name="Andreopoulos W."/>
            <person name="Labutti K."/>
            <person name="Pangilinan J."/>
            <person name="Ruiz-Duenas F.J."/>
            <person name="Barrasa J.M."/>
            <person name="Sanchez-Garcia M."/>
            <person name="Camarero S."/>
            <person name="Miyauchi S."/>
            <person name="Serrano A."/>
            <person name="Linde D."/>
            <person name="Babiker R."/>
            <person name="Drula E."/>
            <person name="Ayuso-Fernandez I."/>
            <person name="Pacheco R."/>
            <person name="Padilla G."/>
            <person name="Ferreira P."/>
            <person name="Barriuso J."/>
            <person name="Kellner H."/>
            <person name="Castanera R."/>
            <person name="Alfaro M."/>
            <person name="Ramirez L."/>
            <person name="Pisabarro A.G."/>
            <person name="Kuo A."/>
            <person name="Tritt A."/>
            <person name="Lipzen A."/>
            <person name="He G."/>
            <person name="Yan M."/>
            <person name="Ng V."/>
            <person name="Cullen D."/>
            <person name="Martin F."/>
            <person name="Rosso M.-N."/>
            <person name="Henrissat B."/>
            <person name="Hibbett D."/>
            <person name="Martinez A.T."/>
            <person name="Grigoriev I.V."/>
        </authorList>
    </citation>
    <scope>NUCLEOTIDE SEQUENCE</scope>
    <source>
        <strain evidence="3">AH 40177</strain>
    </source>
</reference>
<name>A0A9P5UA62_9AGAR</name>
<dbReference type="AlphaFoldDB" id="A0A9P5UA62"/>
<keyword evidence="2" id="KW-0732">Signal</keyword>
<comment type="caution">
    <text evidence="3">The sequence shown here is derived from an EMBL/GenBank/DDBJ whole genome shotgun (WGS) entry which is preliminary data.</text>
</comment>
<accession>A0A9P5UA62</accession>
<evidence type="ECO:0000313" key="4">
    <source>
        <dbReference type="Proteomes" id="UP000772434"/>
    </source>
</evidence>
<proteinExistence type="predicted"/>